<comment type="caution">
    <text evidence="2">The sequence shown here is derived from an EMBL/GenBank/DDBJ whole genome shotgun (WGS) entry which is preliminary data.</text>
</comment>
<evidence type="ECO:0000256" key="1">
    <source>
        <dbReference type="SAM" id="MobiDB-lite"/>
    </source>
</evidence>
<evidence type="ECO:0000313" key="3">
    <source>
        <dbReference type="Proteomes" id="UP000466442"/>
    </source>
</evidence>
<dbReference type="Proteomes" id="UP000466442">
    <property type="component" value="Unassembled WGS sequence"/>
</dbReference>
<dbReference type="EMBL" id="WIXP02000003">
    <property type="protein sequence ID" value="KAF6213084.1"/>
    <property type="molecule type" value="Genomic_DNA"/>
</dbReference>
<feature type="region of interest" description="Disordered" evidence="1">
    <location>
        <begin position="89"/>
        <end position="127"/>
    </location>
</feature>
<dbReference type="OrthoDB" id="6775152at2759"/>
<sequence length="127" mass="14406">MTSIQSEEELENALDKCSLLPISEEQEENEEQMVLPDLETAVNCIVCDEICQDSTTCDDCNLPMHESCCEEGVKLCNLCSRRNSRKRNRATALEGSDQQAEKMMKHSRNRFPPASRGDSVRIHSVRE</sequence>
<name>A0A8S9XWV5_APOLU</name>
<proteinExistence type="predicted"/>
<keyword evidence="3" id="KW-1185">Reference proteome</keyword>
<feature type="compositionally biased region" description="Basic and acidic residues" evidence="1">
    <location>
        <begin position="118"/>
        <end position="127"/>
    </location>
</feature>
<organism evidence="2 3">
    <name type="scientific">Apolygus lucorum</name>
    <name type="common">Small green plant bug</name>
    <name type="synonym">Lygocoris lucorum</name>
    <dbReference type="NCBI Taxonomy" id="248454"/>
    <lineage>
        <taxon>Eukaryota</taxon>
        <taxon>Metazoa</taxon>
        <taxon>Ecdysozoa</taxon>
        <taxon>Arthropoda</taxon>
        <taxon>Hexapoda</taxon>
        <taxon>Insecta</taxon>
        <taxon>Pterygota</taxon>
        <taxon>Neoptera</taxon>
        <taxon>Paraneoptera</taxon>
        <taxon>Hemiptera</taxon>
        <taxon>Heteroptera</taxon>
        <taxon>Panheteroptera</taxon>
        <taxon>Cimicomorpha</taxon>
        <taxon>Miridae</taxon>
        <taxon>Mirini</taxon>
        <taxon>Apolygus</taxon>
    </lineage>
</organism>
<evidence type="ECO:0000313" key="2">
    <source>
        <dbReference type="EMBL" id="KAF6213084.1"/>
    </source>
</evidence>
<accession>A0A8S9XWV5</accession>
<gene>
    <name evidence="2" type="ORF">GE061_010798</name>
</gene>
<protein>
    <submittedName>
        <fullName evidence="2">Uncharacterized protein</fullName>
    </submittedName>
</protein>
<dbReference type="AlphaFoldDB" id="A0A8S9XWV5"/>
<reference evidence="2" key="1">
    <citation type="journal article" date="2021" name="Mol. Ecol. Resour.">
        <title>Apolygus lucorum genome provides insights into omnivorousness and mesophyll feeding.</title>
        <authorList>
            <person name="Liu Y."/>
            <person name="Liu H."/>
            <person name="Wang H."/>
            <person name="Huang T."/>
            <person name="Liu B."/>
            <person name="Yang B."/>
            <person name="Yin L."/>
            <person name="Li B."/>
            <person name="Zhang Y."/>
            <person name="Zhang S."/>
            <person name="Jiang F."/>
            <person name="Zhang X."/>
            <person name="Ren Y."/>
            <person name="Wang B."/>
            <person name="Wang S."/>
            <person name="Lu Y."/>
            <person name="Wu K."/>
            <person name="Fan W."/>
            <person name="Wang G."/>
        </authorList>
    </citation>
    <scope>NUCLEOTIDE SEQUENCE</scope>
    <source>
        <strain evidence="2">12Hb</strain>
    </source>
</reference>